<organism evidence="1 2">
    <name type="scientific">Segniliparus rotundus (strain ATCC BAA-972 / CDC 1076 / CIP 108378 / DSM 44985 / JCM 13578)</name>
    <dbReference type="NCBI Taxonomy" id="640132"/>
    <lineage>
        <taxon>Bacteria</taxon>
        <taxon>Bacillati</taxon>
        <taxon>Actinomycetota</taxon>
        <taxon>Actinomycetes</taxon>
        <taxon>Mycobacteriales</taxon>
        <taxon>Segniliparaceae</taxon>
        <taxon>Segniliparus</taxon>
    </lineage>
</organism>
<name>D6Z9N4_SEGRD</name>
<evidence type="ECO:0000313" key="2">
    <source>
        <dbReference type="Proteomes" id="UP000002247"/>
    </source>
</evidence>
<accession>D6Z9N4</accession>
<protein>
    <recommendedName>
        <fullName evidence="3">Head-to-tail adaptor</fullName>
    </recommendedName>
</protein>
<dbReference type="OrthoDB" id="3730242at2"/>
<dbReference type="STRING" id="640132.Srot_0068"/>
<dbReference type="RefSeq" id="WP_013137017.1">
    <property type="nucleotide sequence ID" value="NC_014168.1"/>
</dbReference>
<sequence length="155" mass="16129">MPAVTITPADLAPFAVIEEPKALAMIADALAMARLVAPCVDKDDFPFADAAKAVIRGAILRWEESGSGAISQQTAGPFGQTLDTRSPRRGMFLPSEIEQLQKMCRNASSSGAFSIDTAPNGGGVWHDDACNLAFGASWCSCGANLTGDGPLWGTA</sequence>
<dbReference type="AlphaFoldDB" id="D6Z9N4"/>
<dbReference type="KEGG" id="srt:Srot_0068"/>
<proteinExistence type="predicted"/>
<keyword evidence="2" id="KW-1185">Reference proteome</keyword>
<dbReference type="eggNOG" id="ENOG50344C5">
    <property type="taxonomic scope" value="Bacteria"/>
</dbReference>
<evidence type="ECO:0008006" key="3">
    <source>
        <dbReference type="Google" id="ProtNLM"/>
    </source>
</evidence>
<evidence type="ECO:0000313" key="1">
    <source>
        <dbReference type="EMBL" id="ADG96561.1"/>
    </source>
</evidence>
<dbReference type="HOGENOM" id="CLU_143863_0_0_11"/>
<reference evidence="1 2" key="1">
    <citation type="journal article" date="2010" name="Stand. Genomic Sci.">
        <title>Complete genome sequence of Segniliparus rotundus type strain (CDC 1076).</title>
        <authorList>
            <person name="Sikorski J."/>
            <person name="Lapidus A."/>
            <person name="Copeland A."/>
            <person name="Misra M."/>
            <person name="Glavina Del Rio T."/>
            <person name="Nolan M."/>
            <person name="Lucas S."/>
            <person name="Chen F."/>
            <person name="Tice H."/>
            <person name="Cheng J.F."/>
            <person name="Jando M."/>
            <person name="Schneider S."/>
            <person name="Bruce D."/>
            <person name="Goodwin L."/>
            <person name="Pitluck S."/>
            <person name="Liolios K."/>
            <person name="Mikhailova N."/>
            <person name="Pati A."/>
            <person name="Ivanova N."/>
            <person name="Mavromatis K."/>
            <person name="Chen A."/>
            <person name="Palaniappan K."/>
            <person name="Chertkov O."/>
            <person name="Land M."/>
            <person name="Hauser L."/>
            <person name="Chang Y.J."/>
            <person name="Jeffries C.D."/>
            <person name="Brettin T."/>
            <person name="Detter J.C."/>
            <person name="Han C."/>
            <person name="Rohde M."/>
            <person name="Goker M."/>
            <person name="Bristow J."/>
            <person name="Eisen J.A."/>
            <person name="Markowitz V."/>
            <person name="Hugenholtz P."/>
            <person name="Kyrpides N.C."/>
            <person name="Klenk H.P."/>
        </authorList>
    </citation>
    <scope>NUCLEOTIDE SEQUENCE [LARGE SCALE GENOMIC DNA]</scope>
    <source>
        <strain evidence="2">ATCC BAA-972 / CDC 1076 / CIP 108378 / DSM 44985 / JCM 13578</strain>
    </source>
</reference>
<dbReference type="EMBL" id="CP001958">
    <property type="protein sequence ID" value="ADG96561.1"/>
    <property type="molecule type" value="Genomic_DNA"/>
</dbReference>
<dbReference type="Proteomes" id="UP000002247">
    <property type="component" value="Chromosome"/>
</dbReference>
<gene>
    <name evidence="1" type="ordered locus">Srot_0068</name>
</gene>